<evidence type="ECO:0000313" key="3">
    <source>
        <dbReference type="EMBL" id="CAJ0564237.1"/>
    </source>
</evidence>
<feature type="region of interest" description="Disordered" evidence="1">
    <location>
        <begin position="109"/>
        <end position="129"/>
    </location>
</feature>
<gene>
    <name evidence="3" type="ORF">MSPICULIGERA_LOCUS2921</name>
</gene>
<feature type="chain" id="PRO_5041394576" evidence="2">
    <location>
        <begin position="17"/>
        <end position="129"/>
    </location>
</feature>
<accession>A0AA36C9I3</accession>
<evidence type="ECO:0000313" key="4">
    <source>
        <dbReference type="Proteomes" id="UP001177023"/>
    </source>
</evidence>
<organism evidence="3 4">
    <name type="scientific">Mesorhabditis spiculigera</name>
    <dbReference type="NCBI Taxonomy" id="96644"/>
    <lineage>
        <taxon>Eukaryota</taxon>
        <taxon>Metazoa</taxon>
        <taxon>Ecdysozoa</taxon>
        <taxon>Nematoda</taxon>
        <taxon>Chromadorea</taxon>
        <taxon>Rhabditida</taxon>
        <taxon>Rhabditina</taxon>
        <taxon>Rhabditomorpha</taxon>
        <taxon>Rhabditoidea</taxon>
        <taxon>Rhabditidae</taxon>
        <taxon>Mesorhabditinae</taxon>
        <taxon>Mesorhabditis</taxon>
    </lineage>
</organism>
<evidence type="ECO:0000256" key="2">
    <source>
        <dbReference type="SAM" id="SignalP"/>
    </source>
</evidence>
<dbReference type="EMBL" id="CATQJA010000838">
    <property type="protein sequence ID" value="CAJ0564237.1"/>
    <property type="molecule type" value="Genomic_DNA"/>
</dbReference>
<keyword evidence="2" id="KW-0732">Signal</keyword>
<proteinExistence type="predicted"/>
<dbReference type="Proteomes" id="UP001177023">
    <property type="component" value="Unassembled WGS sequence"/>
</dbReference>
<feature type="compositionally biased region" description="Low complexity" evidence="1">
    <location>
        <begin position="118"/>
        <end position="129"/>
    </location>
</feature>
<comment type="caution">
    <text evidence="3">The sequence shown here is derived from an EMBL/GenBank/DDBJ whole genome shotgun (WGS) entry which is preliminary data.</text>
</comment>
<evidence type="ECO:0000256" key="1">
    <source>
        <dbReference type="SAM" id="MobiDB-lite"/>
    </source>
</evidence>
<keyword evidence="4" id="KW-1185">Reference proteome</keyword>
<feature type="signal peptide" evidence="2">
    <location>
        <begin position="1"/>
        <end position="16"/>
    </location>
</feature>
<feature type="non-terminal residue" evidence="3">
    <location>
        <position position="129"/>
    </location>
</feature>
<name>A0AA36C9I3_9BILA</name>
<reference evidence="3" key="1">
    <citation type="submission" date="2023-06" db="EMBL/GenBank/DDBJ databases">
        <authorList>
            <person name="Delattre M."/>
        </authorList>
    </citation>
    <scope>NUCLEOTIDE SEQUENCE</scope>
    <source>
        <strain evidence="3">AF72</strain>
    </source>
</reference>
<protein>
    <submittedName>
        <fullName evidence="3">Uncharacterized protein</fullName>
    </submittedName>
</protein>
<sequence>MRFFIVLLAVVVTVSTFTGLPATYSTKQKKNACDDYCMGQTESLSTGFKFQVNGWELCSCAPAQATGSWSASTCYTQCYNRCINTLGYCSWNYATNGNYTGLCCRRPTPNRPSRRSASRPAPVSAIKHN</sequence>
<dbReference type="AlphaFoldDB" id="A0AA36C9I3"/>